<dbReference type="InterPro" id="IPR033693">
    <property type="entry name" value="PGPEP1_Glu_AS"/>
</dbReference>
<dbReference type="GO" id="GO:0005829">
    <property type="term" value="C:cytosol"/>
    <property type="evidence" value="ECO:0007669"/>
    <property type="project" value="InterPro"/>
</dbReference>
<dbReference type="PIRSF" id="PIRSF015592">
    <property type="entry name" value="Prld-crbxl_pptds"/>
    <property type="match status" value="1"/>
</dbReference>
<evidence type="ECO:0000313" key="12">
    <source>
        <dbReference type="EMBL" id="NYD65774.1"/>
    </source>
</evidence>
<dbReference type="Proteomes" id="UP000581087">
    <property type="component" value="Unassembled WGS sequence"/>
</dbReference>
<comment type="function">
    <text evidence="2 9">Removes 5-oxoproline from various penultimate amino acid residues except L-proline.</text>
</comment>
<name>A0A4Q2M5T6_9MICO</name>
<dbReference type="NCBIfam" id="NF009676">
    <property type="entry name" value="PRK13197.1"/>
    <property type="match status" value="1"/>
</dbReference>
<evidence type="ECO:0000313" key="13">
    <source>
        <dbReference type="EMBL" id="RXZ85563.1"/>
    </source>
</evidence>
<dbReference type="PROSITE" id="PS01334">
    <property type="entry name" value="PYRASE_CYS"/>
    <property type="match status" value="1"/>
</dbReference>
<evidence type="ECO:0000256" key="11">
    <source>
        <dbReference type="PROSITE-ProRule" id="PRU10077"/>
    </source>
</evidence>
<dbReference type="InterPro" id="IPR029762">
    <property type="entry name" value="PGP-I_bact-type"/>
</dbReference>
<keyword evidence="14" id="KW-1185">Reference proteome</keyword>
<dbReference type="PANTHER" id="PTHR23402:SF1">
    <property type="entry name" value="PYROGLUTAMYL-PEPTIDASE I"/>
    <property type="match status" value="1"/>
</dbReference>
<comment type="subcellular location">
    <subcellularLocation>
        <location evidence="3 9">Cytoplasm</location>
    </subcellularLocation>
</comment>
<accession>A0A4Q2M5T6</accession>
<dbReference type="Gene3D" id="3.40.630.20">
    <property type="entry name" value="Peptidase C15, pyroglutamyl peptidase I-like"/>
    <property type="match status" value="1"/>
</dbReference>
<sequence length="212" mass="22258">MTTVLLTGFEPFGGDAANPTADLLPLVERAWERPERLVTAVLPTEFDGSTRALEALLDEHRPALAVSLGLAGGRTEITPERVAVNIDDARIPDNAGARPIDVAIADDGPVAYFSGLPIKSIVAALDTAGIPASVSSTAGTFVCNHVFYLLAHRAASTPVLRTGFIHVPWSDETAPAGSPALPLADLARGIRLALETSLDRVTDERRPGGSIH</sequence>
<feature type="active site" evidence="9 11">
    <location>
        <position position="143"/>
    </location>
</feature>
<dbReference type="CDD" id="cd00501">
    <property type="entry name" value="Peptidase_C15"/>
    <property type="match status" value="1"/>
</dbReference>
<dbReference type="RefSeq" id="WP_129176721.1">
    <property type="nucleotide sequence ID" value="NZ_JACCBI010000001.1"/>
</dbReference>
<keyword evidence="8 9" id="KW-0788">Thiol protease</keyword>
<proteinExistence type="inferred from homology"/>
<dbReference type="EMBL" id="JACCBI010000001">
    <property type="protein sequence ID" value="NYD65774.1"/>
    <property type="molecule type" value="Genomic_DNA"/>
</dbReference>
<dbReference type="Pfam" id="PF01470">
    <property type="entry name" value="Peptidase_C15"/>
    <property type="match status" value="1"/>
</dbReference>
<reference evidence="13 14" key="1">
    <citation type="submission" date="2019-01" db="EMBL/GenBank/DDBJ databases">
        <title>Agromyces.</title>
        <authorList>
            <person name="Li J."/>
        </authorList>
    </citation>
    <scope>NUCLEOTIDE SEQUENCE [LARGE SCALE GENOMIC DNA]</scope>
    <source>
        <strain evidence="13 14">DSM 23870</strain>
    </source>
</reference>
<dbReference type="InterPro" id="IPR033694">
    <property type="entry name" value="PGPEP1_Cys_AS"/>
</dbReference>
<keyword evidence="5 9" id="KW-0963">Cytoplasm</keyword>
<comment type="caution">
    <text evidence="13">The sequence shown here is derived from an EMBL/GenBank/DDBJ whole genome shotgun (WGS) entry which is preliminary data.</text>
</comment>
<keyword evidence="7 9" id="KW-0378">Hydrolase</keyword>
<dbReference type="InterPro" id="IPR036440">
    <property type="entry name" value="Peptidase_C15-like_sf"/>
</dbReference>
<evidence type="ECO:0000313" key="15">
    <source>
        <dbReference type="Proteomes" id="UP000581087"/>
    </source>
</evidence>
<dbReference type="InterPro" id="IPR000816">
    <property type="entry name" value="Peptidase_C15"/>
</dbReference>
<keyword evidence="6 9" id="KW-0645">Protease</keyword>
<dbReference type="GO" id="GO:0006508">
    <property type="term" value="P:proteolysis"/>
    <property type="evidence" value="ECO:0007669"/>
    <property type="project" value="UniProtKB-KW"/>
</dbReference>
<evidence type="ECO:0000256" key="8">
    <source>
        <dbReference type="ARBA" id="ARBA00022807"/>
    </source>
</evidence>
<dbReference type="OrthoDB" id="9779738at2"/>
<evidence type="ECO:0000313" key="14">
    <source>
        <dbReference type="Proteomes" id="UP000292686"/>
    </source>
</evidence>
<evidence type="ECO:0000256" key="5">
    <source>
        <dbReference type="ARBA" id="ARBA00022490"/>
    </source>
</evidence>
<reference evidence="12 15" key="2">
    <citation type="submission" date="2020-07" db="EMBL/GenBank/DDBJ databases">
        <title>Sequencing the genomes of 1000 actinobacteria strains.</title>
        <authorList>
            <person name="Klenk H.-P."/>
        </authorList>
    </citation>
    <scope>NUCLEOTIDE SEQUENCE [LARGE SCALE GENOMIC DNA]</scope>
    <source>
        <strain evidence="12 15">DSM 23870</strain>
    </source>
</reference>
<dbReference type="Proteomes" id="UP000292686">
    <property type="component" value="Unassembled WGS sequence"/>
</dbReference>
<feature type="active site" evidence="9 10">
    <location>
        <position position="80"/>
    </location>
</feature>
<dbReference type="AlphaFoldDB" id="A0A4Q2M5T6"/>
<dbReference type="NCBIfam" id="TIGR00504">
    <property type="entry name" value="pyro_pdase"/>
    <property type="match status" value="1"/>
</dbReference>
<evidence type="ECO:0000256" key="2">
    <source>
        <dbReference type="ARBA" id="ARBA00002280"/>
    </source>
</evidence>
<dbReference type="PROSITE" id="PS01333">
    <property type="entry name" value="PYRASE_GLU"/>
    <property type="match status" value="1"/>
</dbReference>
<comment type="similarity">
    <text evidence="4 9">Belongs to the peptidase C15 family.</text>
</comment>
<gene>
    <name evidence="9 13" type="primary">pcp</name>
    <name evidence="12" type="ORF">BJ972_000293</name>
    <name evidence="13" type="ORF">ESP50_15310</name>
</gene>
<dbReference type="GO" id="GO:0016920">
    <property type="term" value="F:pyroglutamyl-peptidase activity"/>
    <property type="evidence" value="ECO:0007669"/>
    <property type="project" value="UniProtKB-UniRule"/>
</dbReference>
<comment type="subunit">
    <text evidence="9">Homotetramer.</text>
</comment>
<dbReference type="FunFam" id="3.40.630.20:FF:000001">
    <property type="entry name" value="Pyrrolidone-carboxylate peptidase"/>
    <property type="match status" value="1"/>
</dbReference>
<protein>
    <recommendedName>
        <fullName evidence="9">Pyrrolidone-carboxylate peptidase</fullName>
        <ecNumber evidence="9">3.4.19.3</ecNumber>
    </recommendedName>
    <alternativeName>
        <fullName evidence="9">5-oxoprolyl-peptidase</fullName>
    </alternativeName>
    <alternativeName>
        <fullName evidence="9">Pyroglutamyl-peptidase I</fullName>
        <shortName evidence="9">PGP-I</shortName>
        <shortName evidence="9">Pyrase</shortName>
    </alternativeName>
</protein>
<evidence type="ECO:0000256" key="9">
    <source>
        <dbReference type="HAMAP-Rule" id="MF_00417"/>
    </source>
</evidence>
<evidence type="ECO:0000256" key="10">
    <source>
        <dbReference type="PROSITE-ProRule" id="PRU10076"/>
    </source>
</evidence>
<dbReference type="SUPFAM" id="SSF53182">
    <property type="entry name" value="Pyrrolidone carboxyl peptidase (pyroglutamate aminopeptidase)"/>
    <property type="match status" value="1"/>
</dbReference>
<evidence type="ECO:0000256" key="6">
    <source>
        <dbReference type="ARBA" id="ARBA00022670"/>
    </source>
</evidence>
<organism evidence="13 14">
    <name type="scientific">Agromyces atrinae</name>
    <dbReference type="NCBI Taxonomy" id="592376"/>
    <lineage>
        <taxon>Bacteria</taxon>
        <taxon>Bacillati</taxon>
        <taxon>Actinomycetota</taxon>
        <taxon>Actinomycetes</taxon>
        <taxon>Micrococcales</taxon>
        <taxon>Microbacteriaceae</taxon>
        <taxon>Agromyces</taxon>
    </lineage>
</organism>
<evidence type="ECO:0000256" key="4">
    <source>
        <dbReference type="ARBA" id="ARBA00006641"/>
    </source>
</evidence>
<dbReference type="EMBL" id="SDPM01000009">
    <property type="protein sequence ID" value="RXZ85563.1"/>
    <property type="molecule type" value="Genomic_DNA"/>
</dbReference>
<evidence type="ECO:0000256" key="7">
    <source>
        <dbReference type="ARBA" id="ARBA00022801"/>
    </source>
</evidence>
<dbReference type="PANTHER" id="PTHR23402">
    <property type="entry name" value="PROTEASE FAMILY C15 PYROGLUTAMYL-PEPTIDASE I-RELATED"/>
    <property type="match status" value="1"/>
</dbReference>
<comment type="catalytic activity">
    <reaction evidence="1 9 10">
        <text>Release of an N-terminal pyroglutamyl group from a polypeptide, the second amino acid generally not being Pro.</text>
        <dbReference type="EC" id="3.4.19.3"/>
    </reaction>
</comment>
<dbReference type="InterPro" id="IPR016125">
    <property type="entry name" value="Peptidase_C15-like"/>
</dbReference>
<feature type="active site" evidence="9">
    <location>
        <position position="166"/>
    </location>
</feature>
<dbReference type="PRINTS" id="PR00706">
    <property type="entry name" value="PYROGLUPTASE"/>
</dbReference>
<evidence type="ECO:0000256" key="3">
    <source>
        <dbReference type="ARBA" id="ARBA00004496"/>
    </source>
</evidence>
<dbReference type="HAMAP" id="MF_00417">
    <property type="entry name" value="Pyrrolid_peptidase"/>
    <property type="match status" value="1"/>
</dbReference>
<evidence type="ECO:0000256" key="1">
    <source>
        <dbReference type="ARBA" id="ARBA00001770"/>
    </source>
</evidence>
<dbReference type="EC" id="3.4.19.3" evidence="9"/>